<feature type="domain" description="Fibronectin type-III" evidence="3">
    <location>
        <begin position="177"/>
        <end position="265"/>
    </location>
</feature>
<feature type="region of interest" description="Disordered" evidence="2">
    <location>
        <begin position="149"/>
        <end position="172"/>
    </location>
</feature>
<evidence type="ECO:0000256" key="1">
    <source>
        <dbReference type="ARBA" id="ARBA00022737"/>
    </source>
</evidence>
<feature type="region of interest" description="Disordered" evidence="2">
    <location>
        <begin position="21"/>
        <end position="48"/>
    </location>
</feature>
<feature type="domain" description="Fibronectin type-III" evidence="3">
    <location>
        <begin position="268"/>
        <end position="356"/>
    </location>
</feature>
<organism evidence="4">
    <name type="scientific">Schistocephalus solidus</name>
    <name type="common">Tapeworm</name>
    <dbReference type="NCBI Taxonomy" id="70667"/>
    <lineage>
        <taxon>Eukaryota</taxon>
        <taxon>Metazoa</taxon>
        <taxon>Spiralia</taxon>
        <taxon>Lophotrochozoa</taxon>
        <taxon>Platyhelminthes</taxon>
        <taxon>Cestoda</taxon>
        <taxon>Eucestoda</taxon>
        <taxon>Diphyllobothriidea</taxon>
        <taxon>Diphyllobothriidae</taxon>
        <taxon>Schistocephalus</taxon>
    </lineage>
</organism>
<dbReference type="CDD" id="cd00063">
    <property type="entry name" value="FN3"/>
    <property type="match status" value="4"/>
</dbReference>
<evidence type="ECO:0000313" key="4">
    <source>
        <dbReference type="EMBL" id="JAP55490.1"/>
    </source>
</evidence>
<evidence type="ECO:0000256" key="2">
    <source>
        <dbReference type="SAM" id="MobiDB-lite"/>
    </source>
</evidence>
<dbReference type="Pfam" id="PF00041">
    <property type="entry name" value="fn3"/>
    <property type="match status" value="4"/>
</dbReference>
<keyword evidence="1" id="KW-0677">Repeat</keyword>
<evidence type="ECO:0000259" key="3">
    <source>
        <dbReference type="PROSITE" id="PS50853"/>
    </source>
</evidence>
<dbReference type="InterPro" id="IPR036116">
    <property type="entry name" value="FN3_sf"/>
</dbReference>
<dbReference type="InterPro" id="IPR050991">
    <property type="entry name" value="ECM_Regulatory_Proteins"/>
</dbReference>
<dbReference type="SMART" id="SM00060">
    <property type="entry name" value="FN3"/>
    <property type="match status" value="4"/>
</dbReference>
<dbReference type="PANTHER" id="PTHR46708:SF2">
    <property type="entry name" value="FIBRONECTIN TYPE-III DOMAIN-CONTAINING PROTEIN"/>
    <property type="match status" value="1"/>
</dbReference>
<feature type="domain" description="Fibronectin type-III" evidence="3">
    <location>
        <begin position="51"/>
        <end position="139"/>
    </location>
</feature>
<protein>
    <submittedName>
        <fullName evidence="4">Tenascin</fullName>
    </submittedName>
</protein>
<dbReference type="PANTHER" id="PTHR46708">
    <property type="entry name" value="TENASCIN"/>
    <property type="match status" value="1"/>
</dbReference>
<dbReference type="AlphaFoldDB" id="A0A0X3PWG6"/>
<dbReference type="PROSITE" id="PS50853">
    <property type="entry name" value="FN3"/>
    <property type="match status" value="4"/>
</dbReference>
<sequence length="466" mass="51879">TPAYTYAKTLPIDVASILLNDRPSEESDTSSSLYKSKKSPSGMDADNDALMPRGLTAMALNSSSIRVSWESPNEAIDFQYLFIFSSGLEGWMHETTETQFTPTELKPSSTYHFTVWLLDVNEIHVGTPAYTYAKTLPIDVASILLNDRPSEESDTSSSLYKSKKSPSGMDADNDALMPRGLTAMALNSSSIRVSWESPNASIDFHYLVTFSSGVEGRTYETMETEYTPTELKPSSPYNITVWLLDMNNINFGIPAYAYAKTLPIVALMPRGLTAMALNSTSIRVSWESPNASIDFQYLVTFSSGVEGRTYETTETEFTTTELKPSSTYNITVRLLDMNNIHFGNPVYAYAKTLPIGLIPRDFMATALHATLVSVSWSEPERSSELSGRYQLTVYLNTSREHFSLEGTGVMLSNLQPSSRYEFALHAFWKNDTPVHLDAWTWARTPPCEFGPRYDSDMPTILSPTGI</sequence>
<name>A0A0X3PWG6_SCHSO</name>
<dbReference type="InterPro" id="IPR013783">
    <property type="entry name" value="Ig-like_fold"/>
</dbReference>
<feature type="domain" description="Fibronectin type-III" evidence="3">
    <location>
        <begin position="358"/>
        <end position="447"/>
    </location>
</feature>
<proteinExistence type="predicted"/>
<reference evidence="4" key="1">
    <citation type="submission" date="2016-01" db="EMBL/GenBank/DDBJ databases">
        <title>Reference transcriptome for the parasite Schistocephalus solidus: insights into the molecular evolution of parasitism.</title>
        <authorList>
            <person name="Hebert F.O."/>
            <person name="Grambauer S."/>
            <person name="Barber I."/>
            <person name="Landry C.R."/>
            <person name="Aubin-Horth N."/>
        </authorList>
    </citation>
    <scope>NUCLEOTIDE SEQUENCE</scope>
</reference>
<gene>
    <name evidence="4" type="primary">TENA</name>
    <name evidence="4" type="ORF">TR92374</name>
</gene>
<accession>A0A0X3PWG6</accession>
<dbReference type="Gene3D" id="2.60.40.10">
    <property type="entry name" value="Immunoglobulins"/>
    <property type="match status" value="4"/>
</dbReference>
<dbReference type="SUPFAM" id="SSF49265">
    <property type="entry name" value="Fibronectin type III"/>
    <property type="match status" value="3"/>
</dbReference>
<feature type="non-terminal residue" evidence="4">
    <location>
        <position position="1"/>
    </location>
</feature>
<dbReference type="EMBL" id="GEEE01007735">
    <property type="protein sequence ID" value="JAP55490.1"/>
    <property type="molecule type" value="Transcribed_RNA"/>
</dbReference>
<dbReference type="InterPro" id="IPR003961">
    <property type="entry name" value="FN3_dom"/>
</dbReference>